<comment type="caution">
    <text evidence="3">The sequence shown here is derived from an EMBL/GenBank/DDBJ whole genome shotgun (WGS) entry which is preliminary data.</text>
</comment>
<organism evidence="3 4">
    <name type="scientific">Crenichthys baileyi</name>
    <name type="common">White River springfish</name>
    <dbReference type="NCBI Taxonomy" id="28760"/>
    <lineage>
        <taxon>Eukaryota</taxon>
        <taxon>Metazoa</taxon>
        <taxon>Chordata</taxon>
        <taxon>Craniata</taxon>
        <taxon>Vertebrata</taxon>
        <taxon>Euteleostomi</taxon>
        <taxon>Actinopterygii</taxon>
        <taxon>Neopterygii</taxon>
        <taxon>Teleostei</taxon>
        <taxon>Neoteleostei</taxon>
        <taxon>Acanthomorphata</taxon>
        <taxon>Ovalentaria</taxon>
        <taxon>Atherinomorphae</taxon>
        <taxon>Cyprinodontiformes</taxon>
        <taxon>Goodeidae</taxon>
        <taxon>Crenichthys</taxon>
    </lineage>
</organism>
<feature type="coiled-coil region" evidence="1">
    <location>
        <begin position="29"/>
        <end position="149"/>
    </location>
</feature>
<accession>A0AAV9R7A8</accession>
<reference evidence="3 4" key="1">
    <citation type="submission" date="2021-06" db="EMBL/GenBank/DDBJ databases">
        <authorList>
            <person name="Palmer J.M."/>
        </authorList>
    </citation>
    <scope>NUCLEOTIDE SEQUENCE [LARGE SCALE GENOMIC DNA]</scope>
    <source>
        <strain evidence="3 4">MEX-2019</strain>
        <tissue evidence="3">Muscle</tissue>
    </source>
</reference>
<evidence type="ECO:0000256" key="2">
    <source>
        <dbReference type="SAM" id="MobiDB-lite"/>
    </source>
</evidence>
<dbReference type="AlphaFoldDB" id="A0AAV9R7A8"/>
<sequence>MSGGNADSDLLPVGAAERSTAEILSNEKEAELQRRLAERQEEISHMQEILETKVQLLQKEAEVARDKAQQMASLADSEAQRCLALEREMVEMMEENGDLGRLHSQKTLTDKDRLIEDLKQQKHSLGLRVEQLQVKVHHLSSLLKNREREAELSLGCAPAPLRKINSGCKAGKGDKCGSSGVLRWSMCSQSGKQITPLPRCENRRSAQSAAGSAVIGGRDRSRVTGSGTSEPWESRIFPAGQTSGCGSGEMPLSEDLKRQEPERCVASLSRTQNLI</sequence>
<protein>
    <submittedName>
        <fullName evidence="3">Uncharacterized protein</fullName>
    </submittedName>
</protein>
<keyword evidence="1" id="KW-0175">Coiled coil</keyword>
<feature type="compositionally biased region" description="Basic and acidic residues" evidence="2">
    <location>
        <begin position="254"/>
        <end position="263"/>
    </location>
</feature>
<proteinExistence type="predicted"/>
<evidence type="ECO:0000313" key="3">
    <source>
        <dbReference type="EMBL" id="KAK5605669.1"/>
    </source>
</evidence>
<dbReference type="EMBL" id="JAHHUM010002185">
    <property type="protein sequence ID" value="KAK5605669.1"/>
    <property type="molecule type" value="Genomic_DNA"/>
</dbReference>
<feature type="region of interest" description="Disordered" evidence="2">
    <location>
        <begin position="199"/>
        <end position="275"/>
    </location>
</feature>
<evidence type="ECO:0000256" key="1">
    <source>
        <dbReference type="SAM" id="Coils"/>
    </source>
</evidence>
<evidence type="ECO:0000313" key="4">
    <source>
        <dbReference type="Proteomes" id="UP001311232"/>
    </source>
</evidence>
<gene>
    <name evidence="3" type="ORF">CRENBAI_008117</name>
</gene>
<dbReference type="Proteomes" id="UP001311232">
    <property type="component" value="Unassembled WGS sequence"/>
</dbReference>
<keyword evidence="4" id="KW-1185">Reference proteome</keyword>
<name>A0AAV9R7A8_9TELE</name>
<feature type="region of interest" description="Disordered" evidence="2">
    <location>
        <begin position="1"/>
        <end position="29"/>
    </location>
</feature>